<organism evidence="3 4">
    <name type="scientific">Heterostelium pallidum (strain ATCC 26659 / Pp 5 / PN500)</name>
    <name type="common">Cellular slime mold</name>
    <name type="synonym">Polysphondylium pallidum</name>
    <dbReference type="NCBI Taxonomy" id="670386"/>
    <lineage>
        <taxon>Eukaryota</taxon>
        <taxon>Amoebozoa</taxon>
        <taxon>Evosea</taxon>
        <taxon>Eumycetozoa</taxon>
        <taxon>Dictyostelia</taxon>
        <taxon>Acytosteliales</taxon>
        <taxon>Acytosteliaceae</taxon>
        <taxon>Heterostelium</taxon>
    </lineage>
</organism>
<name>D3B2K6_HETP5</name>
<dbReference type="Pfam" id="PF00561">
    <property type="entry name" value="Abhydrolase_1"/>
    <property type="match status" value="1"/>
</dbReference>
<evidence type="ECO:0000313" key="3">
    <source>
        <dbReference type="EMBL" id="EFA83554.1"/>
    </source>
</evidence>
<keyword evidence="4" id="KW-1185">Reference proteome</keyword>
<dbReference type="InterPro" id="IPR029058">
    <property type="entry name" value="AB_hydrolase_fold"/>
</dbReference>
<gene>
    <name evidence="3" type="ORF">PPL_02620</name>
</gene>
<sequence length="344" mass="37618">MESKSIILSIALISCFFMIALADPTINYIGANDNGVSHFPVYQGLKMHIRCYANPNTSMSNGPVALFDAGLPFSSLVFANVLIELLPTISTMNISRACVFDRYGYGWSDPAPYPFMSTEFVYRLHGSLNAASIQSPYIMVGWSWGSVDIQNYALQYMNEVVGLLTIDGTDSAYAFDPKNAPGLAGATAAIEQLLQLLPTGAVEGMLANIPLEFGYIPSNPLGCAFPIEAQTANNQWWMTEKNLNTALQEVQIMIPSTSLLNQTYESMNTATPLSNIPLVVMTADSNGEYWILRQNVLASLSSKSYHIHDNTSSHFIPIQNPAGIVSALQTLLTYVDQHQPIIVI</sequence>
<dbReference type="PROSITE" id="PS51257">
    <property type="entry name" value="PROKAR_LIPOPROTEIN"/>
    <property type="match status" value="1"/>
</dbReference>
<dbReference type="InParanoid" id="D3B2K6"/>
<dbReference type="AlphaFoldDB" id="D3B2K6"/>
<feature type="signal peptide" evidence="1">
    <location>
        <begin position="1"/>
        <end position="22"/>
    </location>
</feature>
<accession>D3B2K6</accession>
<dbReference type="InterPro" id="IPR000073">
    <property type="entry name" value="AB_hydrolase_1"/>
</dbReference>
<dbReference type="FunCoup" id="D3B2K6">
    <property type="interactions" value="3"/>
</dbReference>
<dbReference type="EMBL" id="ADBJ01000010">
    <property type="protein sequence ID" value="EFA83554.1"/>
    <property type="molecule type" value="Genomic_DNA"/>
</dbReference>
<dbReference type="Proteomes" id="UP000001396">
    <property type="component" value="Unassembled WGS sequence"/>
</dbReference>
<evidence type="ECO:0000256" key="1">
    <source>
        <dbReference type="SAM" id="SignalP"/>
    </source>
</evidence>
<dbReference type="RefSeq" id="XP_020435671.1">
    <property type="nucleotide sequence ID" value="XM_020573599.1"/>
</dbReference>
<dbReference type="Gene3D" id="3.40.50.1820">
    <property type="entry name" value="alpha/beta hydrolase"/>
    <property type="match status" value="1"/>
</dbReference>
<keyword evidence="1" id="KW-0732">Signal</keyword>
<evidence type="ECO:0000259" key="2">
    <source>
        <dbReference type="Pfam" id="PF00561"/>
    </source>
</evidence>
<protein>
    <recommendedName>
        <fullName evidence="2">AB hydrolase-1 domain-containing protein</fullName>
    </recommendedName>
</protein>
<reference evidence="3 4" key="1">
    <citation type="journal article" date="2011" name="Genome Res.">
        <title>Phylogeny-wide analysis of social amoeba genomes highlights ancient origins for complex intercellular communication.</title>
        <authorList>
            <person name="Heidel A.J."/>
            <person name="Lawal H.M."/>
            <person name="Felder M."/>
            <person name="Schilde C."/>
            <person name="Helps N.R."/>
            <person name="Tunggal B."/>
            <person name="Rivero F."/>
            <person name="John U."/>
            <person name="Schleicher M."/>
            <person name="Eichinger L."/>
            <person name="Platzer M."/>
            <person name="Noegel A.A."/>
            <person name="Schaap P."/>
            <person name="Gloeckner G."/>
        </authorList>
    </citation>
    <scope>NUCLEOTIDE SEQUENCE [LARGE SCALE GENOMIC DNA]</scope>
    <source>
        <strain evidence="4">ATCC 26659 / Pp 5 / PN500</strain>
    </source>
</reference>
<proteinExistence type="predicted"/>
<feature type="domain" description="AB hydrolase-1" evidence="2">
    <location>
        <begin position="70"/>
        <end position="176"/>
    </location>
</feature>
<dbReference type="SUPFAM" id="SSF53474">
    <property type="entry name" value="alpha/beta-Hydrolases"/>
    <property type="match status" value="1"/>
</dbReference>
<dbReference type="GeneID" id="31358143"/>
<comment type="caution">
    <text evidence="3">The sequence shown here is derived from an EMBL/GenBank/DDBJ whole genome shotgun (WGS) entry which is preliminary data.</text>
</comment>
<feature type="chain" id="PRO_5003041278" description="AB hydrolase-1 domain-containing protein" evidence="1">
    <location>
        <begin position="23"/>
        <end position="344"/>
    </location>
</feature>
<evidence type="ECO:0000313" key="4">
    <source>
        <dbReference type="Proteomes" id="UP000001396"/>
    </source>
</evidence>
<dbReference type="OMA" id="HIRCYYN"/>